<name>A0A2S8F3V8_9BACT</name>
<evidence type="ECO:0000313" key="2">
    <source>
        <dbReference type="EMBL" id="PQO26845.1"/>
    </source>
</evidence>
<dbReference type="Pfam" id="PF03009">
    <property type="entry name" value="GDPD"/>
    <property type="match status" value="1"/>
</dbReference>
<gene>
    <name evidence="2" type="ORF">C5Y98_29175</name>
</gene>
<dbReference type="AlphaFoldDB" id="A0A2S8F3V8"/>
<comment type="caution">
    <text evidence="2">The sequence shown here is derived from an EMBL/GenBank/DDBJ whole genome shotgun (WGS) entry which is preliminary data.</text>
</comment>
<dbReference type="SUPFAM" id="SSF51695">
    <property type="entry name" value="PLC-like phosphodiesterases"/>
    <property type="match status" value="1"/>
</dbReference>
<dbReference type="Proteomes" id="UP000239388">
    <property type="component" value="Unassembled WGS sequence"/>
</dbReference>
<protein>
    <recommendedName>
        <fullName evidence="1">GP-PDE domain-containing protein</fullName>
    </recommendedName>
</protein>
<sequence length="282" mass="31235">MLRMGRSALSLVLAAAAIAAGIVFESKLSAGDARVNRILETKEPLVIGHRGACAFAPENTIPSYKLAIEQKADLVELDYYLSSDKVPFCIHDKTYDRTTDANQRWSEKKTKISDKDWADIAGLDAGSWFDAKFAGVKLPKLDEAIEAIQDGSVTLIEHKEGDADSLVKLLKDREWTDKLVVQSFNWDFVARCRELEPTLAIAALGSDELTAERIKPIVDKVDVIAWNAKFVDRAAAEMVHKHGKKLFVYTVNDPKRAKELVELGVDGIITDRPGEIGEAIRK</sequence>
<accession>A0A2S8F3V8</accession>
<reference evidence="2 3" key="1">
    <citation type="submission" date="2018-02" db="EMBL/GenBank/DDBJ databases">
        <title>Comparative genomes isolates from brazilian mangrove.</title>
        <authorList>
            <person name="Araujo J.E."/>
            <person name="Taketani R.G."/>
            <person name="Silva M.C.P."/>
            <person name="Loureco M.V."/>
            <person name="Andreote F.D."/>
        </authorList>
    </citation>
    <scope>NUCLEOTIDE SEQUENCE [LARGE SCALE GENOMIC DNA]</scope>
    <source>
        <strain evidence="2 3">NAP PRIS-MGV</strain>
    </source>
</reference>
<feature type="domain" description="GP-PDE" evidence="1">
    <location>
        <begin position="44"/>
        <end position="280"/>
    </location>
</feature>
<dbReference type="GO" id="GO:0006629">
    <property type="term" value="P:lipid metabolic process"/>
    <property type="evidence" value="ECO:0007669"/>
    <property type="project" value="InterPro"/>
</dbReference>
<evidence type="ECO:0000259" key="1">
    <source>
        <dbReference type="PROSITE" id="PS51704"/>
    </source>
</evidence>
<dbReference type="PROSITE" id="PS51704">
    <property type="entry name" value="GP_PDE"/>
    <property type="match status" value="1"/>
</dbReference>
<dbReference type="InterPro" id="IPR017946">
    <property type="entry name" value="PLC-like_Pdiesterase_TIM-brl"/>
</dbReference>
<dbReference type="InterPro" id="IPR030395">
    <property type="entry name" value="GP_PDE_dom"/>
</dbReference>
<dbReference type="EMBL" id="PUIB01000029">
    <property type="protein sequence ID" value="PQO26845.1"/>
    <property type="molecule type" value="Genomic_DNA"/>
</dbReference>
<dbReference type="PANTHER" id="PTHR46211">
    <property type="entry name" value="GLYCEROPHOSPHORYL DIESTER PHOSPHODIESTERASE"/>
    <property type="match status" value="1"/>
</dbReference>
<evidence type="ECO:0000313" key="3">
    <source>
        <dbReference type="Proteomes" id="UP000239388"/>
    </source>
</evidence>
<dbReference type="GO" id="GO:0008081">
    <property type="term" value="F:phosphoric diester hydrolase activity"/>
    <property type="evidence" value="ECO:0007669"/>
    <property type="project" value="InterPro"/>
</dbReference>
<dbReference type="Gene3D" id="3.20.20.190">
    <property type="entry name" value="Phosphatidylinositol (PI) phosphodiesterase"/>
    <property type="match status" value="1"/>
</dbReference>
<dbReference type="PANTHER" id="PTHR46211:SF1">
    <property type="entry name" value="GLYCEROPHOSPHODIESTER PHOSPHODIESTERASE, CYTOPLASMIC"/>
    <property type="match status" value="1"/>
</dbReference>
<proteinExistence type="predicted"/>
<organism evidence="2 3">
    <name type="scientific">Blastopirellula marina</name>
    <dbReference type="NCBI Taxonomy" id="124"/>
    <lineage>
        <taxon>Bacteria</taxon>
        <taxon>Pseudomonadati</taxon>
        <taxon>Planctomycetota</taxon>
        <taxon>Planctomycetia</taxon>
        <taxon>Pirellulales</taxon>
        <taxon>Pirellulaceae</taxon>
        <taxon>Blastopirellula</taxon>
    </lineage>
</organism>